<dbReference type="EMBL" id="AUXZ01000076">
    <property type="protein sequence ID" value="KZN50241.1"/>
    <property type="molecule type" value="Genomic_DNA"/>
</dbReference>
<dbReference type="AlphaFoldDB" id="A0A167E961"/>
<sequence>MLWLYLYFPQLQLDGLLAQDEQLPPTIIVSGSNNTVVQLDVSAHELGVKQGMGLGAASSMSTSLNVYEFKACYEQKRLLELAQWLYLDTAEIHISTPCGLLLKVSNMLSLHTDLAHYWQLIKTRLETQNVQYHYSFGYSPLAAQLLAQSGFNRLCDDRVQLATELGKLPISSLSLSERQKQQLNRVGIHTVQALFELPLVELGRRFDNELVQYIGRLQGKLHHPVEFYQPPEVFEREVTLLYELENLDYLIKPLFKLLKQLEVFLKLRDKLTSSIALVLIQRDIEPLCLTIGCAHGEYRAQKWQELCQLVLTRTQLSAPLQAVALKVDSFCEPPAHSDDLFSERVGTMTRADLLSMLQAKLGEESVFGIQTTSDARPEYATVRSEPVLHTASVKPSKHTAPLFRPNLLLNDIQPLNDKVVLLQGPERISTGWWDGDDIERDYFVAQDMQFRQLWVFRDRQKRWFIHGIFS</sequence>
<dbReference type="InterPro" id="IPR050356">
    <property type="entry name" value="SulA_CellDiv_inhibitor"/>
</dbReference>
<keyword evidence="1" id="KW-0227">DNA damage</keyword>
<comment type="caution">
    <text evidence="2">The sequence shown here is derived from an EMBL/GenBank/DDBJ whole genome shotgun (WGS) entry which is preliminary data.</text>
</comment>
<evidence type="ECO:0000256" key="1">
    <source>
        <dbReference type="ARBA" id="ARBA00022763"/>
    </source>
</evidence>
<dbReference type="CDD" id="cd03468">
    <property type="entry name" value="PolY_like"/>
    <property type="match status" value="1"/>
</dbReference>
<dbReference type="RefSeq" id="WP_063362037.1">
    <property type="nucleotide sequence ID" value="NZ_AUXZ01000076.1"/>
</dbReference>
<name>A0A167E961_9GAMM</name>
<dbReference type="InterPro" id="IPR043502">
    <property type="entry name" value="DNA/RNA_pol_sf"/>
</dbReference>
<reference evidence="2 3" key="1">
    <citation type="submission" date="2013-07" db="EMBL/GenBank/DDBJ databases">
        <title>Comparative Genomic and Metabolomic Analysis of Twelve Strains of Pseudoalteromonas luteoviolacea.</title>
        <authorList>
            <person name="Vynne N.G."/>
            <person name="Mansson M."/>
            <person name="Gram L."/>
        </authorList>
    </citation>
    <scope>NUCLEOTIDE SEQUENCE [LARGE SCALE GENOMIC DNA]</scope>
    <source>
        <strain evidence="2 3">H33</strain>
    </source>
</reference>
<evidence type="ECO:0000313" key="3">
    <source>
        <dbReference type="Proteomes" id="UP000076503"/>
    </source>
</evidence>
<dbReference type="PANTHER" id="PTHR35369:SF2">
    <property type="entry name" value="BLR3025 PROTEIN"/>
    <property type="match status" value="1"/>
</dbReference>
<gene>
    <name evidence="2" type="ORF">N476_16510</name>
</gene>
<evidence type="ECO:0000313" key="2">
    <source>
        <dbReference type="EMBL" id="KZN50241.1"/>
    </source>
</evidence>
<dbReference type="SUPFAM" id="SSF56672">
    <property type="entry name" value="DNA/RNA polymerases"/>
    <property type="match status" value="1"/>
</dbReference>
<proteinExistence type="predicted"/>
<dbReference type="PANTHER" id="PTHR35369">
    <property type="entry name" value="BLR3025 PROTEIN-RELATED"/>
    <property type="match status" value="1"/>
</dbReference>
<dbReference type="OrthoDB" id="5298951at2"/>
<accession>A0A167E961</accession>
<evidence type="ECO:0008006" key="4">
    <source>
        <dbReference type="Google" id="ProtNLM"/>
    </source>
</evidence>
<organism evidence="2 3">
    <name type="scientific">Pseudoalteromonas luteoviolacea H33</name>
    <dbReference type="NCBI Taxonomy" id="1365251"/>
    <lineage>
        <taxon>Bacteria</taxon>
        <taxon>Pseudomonadati</taxon>
        <taxon>Pseudomonadota</taxon>
        <taxon>Gammaproteobacteria</taxon>
        <taxon>Alteromonadales</taxon>
        <taxon>Pseudoalteromonadaceae</taxon>
        <taxon>Pseudoalteromonas</taxon>
    </lineage>
</organism>
<dbReference type="Proteomes" id="UP000076503">
    <property type="component" value="Unassembled WGS sequence"/>
</dbReference>
<dbReference type="GO" id="GO:0006281">
    <property type="term" value="P:DNA repair"/>
    <property type="evidence" value="ECO:0007669"/>
    <property type="project" value="TreeGrafter"/>
</dbReference>
<protein>
    <recommendedName>
        <fullName evidence="4">UmuC domain-containing protein</fullName>
    </recommendedName>
</protein>
<dbReference type="PATRIC" id="fig|1365251.3.peg.2591"/>